<feature type="non-terminal residue" evidence="10">
    <location>
        <position position="1"/>
    </location>
</feature>
<comment type="cofactor">
    <cofactor evidence="1">
        <name>heme b</name>
        <dbReference type="ChEBI" id="CHEBI:60344"/>
    </cofactor>
</comment>
<evidence type="ECO:0000256" key="9">
    <source>
        <dbReference type="PIRSR" id="PIRSR619791-2"/>
    </source>
</evidence>
<evidence type="ECO:0000313" key="11">
    <source>
        <dbReference type="Proteomes" id="UP000827986"/>
    </source>
</evidence>
<name>A0A9D3XH65_9SAUR</name>
<dbReference type="GO" id="GO:0005615">
    <property type="term" value="C:extracellular space"/>
    <property type="evidence" value="ECO:0007669"/>
    <property type="project" value="TreeGrafter"/>
</dbReference>
<keyword evidence="7" id="KW-1015">Disulfide bond</keyword>
<evidence type="ECO:0000256" key="5">
    <source>
        <dbReference type="ARBA" id="ARBA00023002"/>
    </source>
</evidence>
<evidence type="ECO:0008006" key="12">
    <source>
        <dbReference type="Google" id="ProtNLM"/>
    </source>
</evidence>
<accession>A0A9D3XH65</accession>
<dbReference type="InterPro" id="IPR037120">
    <property type="entry name" value="Haem_peroxidase_sf_animal"/>
</dbReference>
<dbReference type="GO" id="GO:0042742">
    <property type="term" value="P:defense response to bacterium"/>
    <property type="evidence" value="ECO:0007669"/>
    <property type="project" value="TreeGrafter"/>
</dbReference>
<gene>
    <name evidence="10" type="ORF">KIL84_000301</name>
</gene>
<keyword evidence="4" id="KW-0732">Signal</keyword>
<evidence type="ECO:0000313" key="10">
    <source>
        <dbReference type="EMBL" id="KAH1178970.1"/>
    </source>
</evidence>
<dbReference type="GO" id="GO:0006979">
    <property type="term" value="P:response to oxidative stress"/>
    <property type="evidence" value="ECO:0007669"/>
    <property type="project" value="InterPro"/>
</dbReference>
<keyword evidence="11" id="KW-1185">Reference proteome</keyword>
<keyword evidence="6 9" id="KW-0408">Iron</keyword>
<dbReference type="GO" id="GO:0046872">
    <property type="term" value="F:metal ion binding"/>
    <property type="evidence" value="ECO:0007669"/>
    <property type="project" value="UniProtKB-KW"/>
</dbReference>
<dbReference type="PRINTS" id="PR00457">
    <property type="entry name" value="ANPEROXIDASE"/>
</dbReference>
<dbReference type="GO" id="GO:0004601">
    <property type="term" value="F:peroxidase activity"/>
    <property type="evidence" value="ECO:0007669"/>
    <property type="project" value="InterPro"/>
</dbReference>
<dbReference type="Pfam" id="PF03098">
    <property type="entry name" value="An_peroxidase"/>
    <property type="match status" value="2"/>
</dbReference>
<evidence type="ECO:0000256" key="3">
    <source>
        <dbReference type="ARBA" id="ARBA00022723"/>
    </source>
</evidence>
<feature type="binding site" description="axial binding residue" evidence="9">
    <location>
        <position position="466"/>
    </location>
    <ligand>
        <name>heme b</name>
        <dbReference type="ChEBI" id="CHEBI:60344"/>
    </ligand>
    <ligandPart>
        <name>Fe</name>
        <dbReference type="ChEBI" id="CHEBI:18248"/>
    </ligandPart>
</feature>
<comment type="similarity">
    <text evidence="8">Belongs to the peroxidase family. XPO subfamily.</text>
</comment>
<evidence type="ECO:0000256" key="2">
    <source>
        <dbReference type="ARBA" id="ARBA00022617"/>
    </source>
</evidence>
<organism evidence="10 11">
    <name type="scientific">Mauremys mutica</name>
    <name type="common">yellowpond turtle</name>
    <dbReference type="NCBI Taxonomy" id="74926"/>
    <lineage>
        <taxon>Eukaryota</taxon>
        <taxon>Metazoa</taxon>
        <taxon>Chordata</taxon>
        <taxon>Craniata</taxon>
        <taxon>Vertebrata</taxon>
        <taxon>Euteleostomi</taxon>
        <taxon>Archelosauria</taxon>
        <taxon>Testudinata</taxon>
        <taxon>Testudines</taxon>
        <taxon>Cryptodira</taxon>
        <taxon>Durocryptodira</taxon>
        <taxon>Testudinoidea</taxon>
        <taxon>Geoemydidae</taxon>
        <taxon>Geoemydinae</taxon>
        <taxon>Mauremys</taxon>
    </lineage>
</organism>
<dbReference type="InterPro" id="IPR019791">
    <property type="entry name" value="Haem_peroxidase_animal"/>
</dbReference>
<dbReference type="FunFam" id="1.10.640.10:FF:000001">
    <property type="entry name" value="Peroxidasin homolog"/>
    <property type="match status" value="2"/>
</dbReference>
<evidence type="ECO:0000256" key="4">
    <source>
        <dbReference type="ARBA" id="ARBA00022729"/>
    </source>
</evidence>
<keyword evidence="2 9" id="KW-0349">Heme</keyword>
<keyword evidence="3 9" id="KW-0479">Metal-binding</keyword>
<evidence type="ECO:0000256" key="1">
    <source>
        <dbReference type="ARBA" id="ARBA00001970"/>
    </source>
</evidence>
<dbReference type="SUPFAM" id="SSF48113">
    <property type="entry name" value="Heme-dependent peroxidases"/>
    <property type="match status" value="2"/>
</dbReference>
<dbReference type="EMBL" id="JAHDVG010000473">
    <property type="protein sequence ID" value="KAH1178970.1"/>
    <property type="molecule type" value="Genomic_DNA"/>
</dbReference>
<dbReference type="Gene3D" id="1.10.640.10">
    <property type="entry name" value="Haem peroxidase domain superfamily, animal type"/>
    <property type="match status" value="2"/>
</dbReference>
<evidence type="ECO:0000256" key="7">
    <source>
        <dbReference type="ARBA" id="ARBA00023157"/>
    </source>
</evidence>
<dbReference type="Proteomes" id="UP000827986">
    <property type="component" value="Unassembled WGS sequence"/>
</dbReference>
<dbReference type="InterPro" id="IPR010255">
    <property type="entry name" value="Haem_peroxidase_sf"/>
</dbReference>
<dbReference type="CDD" id="cd09824">
    <property type="entry name" value="myeloperoxidase_like"/>
    <property type="match status" value="2"/>
</dbReference>
<dbReference type="GO" id="GO:0020037">
    <property type="term" value="F:heme binding"/>
    <property type="evidence" value="ECO:0007669"/>
    <property type="project" value="InterPro"/>
</dbReference>
<comment type="caution">
    <text evidence="10">The sequence shown here is derived from an EMBL/GenBank/DDBJ whole genome shotgun (WGS) entry which is preliminary data.</text>
</comment>
<dbReference type="PROSITE" id="PS50292">
    <property type="entry name" value="PEROXIDASE_3"/>
    <property type="match status" value="2"/>
</dbReference>
<proteinExistence type="inferred from homology"/>
<dbReference type="PANTHER" id="PTHR11475:SF135">
    <property type="entry name" value="EOSINOPHIL PEROXIDASE"/>
    <property type="match status" value="1"/>
</dbReference>
<evidence type="ECO:0000256" key="8">
    <source>
        <dbReference type="ARBA" id="ARBA00061342"/>
    </source>
</evidence>
<sequence>FGFLVTLSLCQASGSSINDIVETLSDPFFLSSTDEAKELVDAAYKYERDRAKEAIREKDVSPSDFLKHLKDPVAGTRSAIRAADYMETTLSLLKKKLRRMVKGKFNITDVLSRKQKEIISKATGCDYQIRSIKCPTSSIYRTITGECNNRKHSYFGASNHGYARWLPAEYEDGVALPKGLTEGKLYNGFPLPLVRKVSNEIIHTANENVTQDQQRSLIFMQWGQWVDHDLDLAPFTTTKITNKEVHCETSCTFEPPCFPIKIPPNDPRIKDPNTCMPFVRTAPVCNAKTFMREQINAITSFLDAGMVYGSEVPLANSIRNQTNQLGLMALNQNFTDAGLGLLPFENKSQSLCLFTNKTMNIPCFKAGDARVTENLGLTAIHTLFVREHNRLATELKKLNPQWDGEKLYQEARKIIGAMTQVITYRDYLPLLLGDETEKEIPRYRGYDESVDPTVANVFSLAFRFGHSSIQPFVSRLDEHFQPLGPHSQVPLHLTFCASWRVVMEGGIDPLLRGLLVDHAKLMKQNQMMIEELQERLFEQVEIIGLDLAALNLQRGRDHGLPGYNAWRKFCGLSQPRNFAELSKVLRNPELARKFMNLYGTPDNIDIWIGAMAEPFVPNGRVGPLLACIIGTQFRKLRDGDRFWWENPGVFTPQQRRALSRSSLPRVLCDNTRIREVPRDVFKVNRYPEDFVNCRVINSLDLSPWRQRRMKPGIPLFGFLVTLSLCQASGSSINDIVETLPDPFFLSSTDEAKELVDAAYKYERDRAKEAFRKQDISPSDILRHIKEPVAGTRSAIRAADYMETTLSLLKKKLHHMVKGEFNITDVLSRKQKEIISKATGCDYQIRSIKCPTSSIYRTITGECNNRKHPYFGTSNHGYARWLPAEYEDGVSLPRGFTEGKLYNGFPLPLVRKVSNEIIHTANENVTQDQQRSVIFVHWGQWVDHDLDLAPFTVTKITNKEVQCETSCTSELPCFPIKFPPDDPRIKDPNTCMPFVRTAPVCNAKTFIHEQINSITSFMDASMVYGSEVPLAKSLRNQTNQLGLMALNQNFTDAGLGLLPFENNSQSPCLFTNKTMNIPCFKGGDARAAENLGLTALHTLFVREHNRLATELKKLNPQWDGEKLYQEARKIIGAMTQVITYRDYLPLLLGDETEKQIPCYRGYDESVDPSVANVFSLAFRFGHGAVQPFVTRLDDNFEPLGPHFRVPLHLTFSASWRVVMEGGIDPLLRGMLVVRAKLMKQNQMVVEELQERLFEQLQVIGLDLPAFNLQRGRDHGLPGYNAWRQFCGLSQPRNFAELSKVLRNPELARKFMNLYGTPDNIDIWIGALAEPFVPNGRVGPLLSCIIGSQFRKLRDGDRFWWENPGVFTPQQRRALSRSSLSRVLCDNTRIREVPRDAFKVNHYPEDFVNCGVIDSIDLSPWRQRSNYGVAGCVVPGNSRLSKASMDTLVSAWVAASPAPTASGFS</sequence>
<protein>
    <recommendedName>
        <fullName evidence="12">Myeloperoxidase</fullName>
    </recommendedName>
</protein>
<reference evidence="10" key="1">
    <citation type="submission" date="2021-09" db="EMBL/GenBank/DDBJ databases">
        <title>The genome of Mauremys mutica provides insights into the evolution of semi-aquatic lifestyle.</title>
        <authorList>
            <person name="Gong S."/>
            <person name="Gao Y."/>
        </authorList>
    </citation>
    <scope>NUCLEOTIDE SEQUENCE</scope>
    <source>
        <strain evidence="10">MM-2020</strain>
        <tissue evidence="10">Muscle</tissue>
    </source>
</reference>
<keyword evidence="5" id="KW-0560">Oxidoreductase</keyword>
<evidence type="ECO:0000256" key="6">
    <source>
        <dbReference type="ARBA" id="ARBA00023004"/>
    </source>
</evidence>
<dbReference type="PANTHER" id="PTHR11475">
    <property type="entry name" value="OXIDASE/PEROXIDASE"/>
    <property type="match status" value="1"/>
</dbReference>